<organism evidence="1 2">
    <name type="scientific">Cichorium intybus</name>
    <name type="common">Chicory</name>
    <dbReference type="NCBI Taxonomy" id="13427"/>
    <lineage>
        <taxon>Eukaryota</taxon>
        <taxon>Viridiplantae</taxon>
        <taxon>Streptophyta</taxon>
        <taxon>Embryophyta</taxon>
        <taxon>Tracheophyta</taxon>
        <taxon>Spermatophyta</taxon>
        <taxon>Magnoliopsida</taxon>
        <taxon>eudicotyledons</taxon>
        <taxon>Gunneridae</taxon>
        <taxon>Pentapetalae</taxon>
        <taxon>asterids</taxon>
        <taxon>campanulids</taxon>
        <taxon>Asterales</taxon>
        <taxon>Asteraceae</taxon>
        <taxon>Cichorioideae</taxon>
        <taxon>Cichorieae</taxon>
        <taxon>Cichoriinae</taxon>
        <taxon>Cichorium</taxon>
    </lineage>
</organism>
<sequence>MVLWSVSARVRVNYTNGPVVGKNVNVSTGLEARATHLSAESHVWQARARAQEVEAAALQSQLQQAIVNGKRVGCCVAHPKEFDKKSSYIFRILLNLNDLPPLQMKASKAGTRRWIISLFDDIQKLVEQDWKL</sequence>
<dbReference type="Proteomes" id="UP001055811">
    <property type="component" value="Linkage Group LG04"/>
</dbReference>
<proteinExistence type="predicted"/>
<accession>A0ACB9DV44</accession>
<evidence type="ECO:0000313" key="1">
    <source>
        <dbReference type="EMBL" id="KAI3750346.1"/>
    </source>
</evidence>
<protein>
    <submittedName>
        <fullName evidence="1">Uncharacterized protein</fullName>
    </submittedName>
</protein>
<name>A0ACB9DV44_CICIN</name>
<comment type="caution">
    <text evidence="1">The sequence shown here is derived from an EMBL/GenBank/DDBJ whole genome shotgun (WGS) entry which is preliminary data.</text>
</comment>
<reference evidence="1 2" key="2">
    <citation type="journal article" date="2022" name="Mol. Ecol. Resour.">
        <title>The genomes of chicory, endive, great burdock and yacon provide insights into Asteraceae paleo-polyploidization history and plant inulin production.</title>
        <authorList>
            <person name="Fan W."/>
            <person name="Wang S."/>
            <person name="Wang H."/>
            <person name="Wang A."/>
            <person name="Jiang F."/>
            <person name="Liu H."/>
            <person name="Zhao H."/>
            <person name="Xu D."/>
            <person name="Zhang Y."/>
        </authorList>
    </citation>
    <scope>NUCLEOTIDE SEQUENCE [LARGE SCALE GENOMIC DNA]</scope>
    <source>
        <strain evidence="2">cv. Punajuju</strain>
        <tissue evidence="1">Leaves</tissue>
    </source>
</reference>
<reference evidence="2" key="1">
    <citation type="journal article" date="2022" name="Mol. Ecol. Resour.">
        <title>The genomes of chicory, endive, great burdock and yacon provide insights into Asteraceae palaeo-polyploidization history and plant inulin production.</title>
        <authorList>
            <person name="Fan W."/>
            <person name="Wang S."/>
            <person name="Wang H."/>
            <person name="Wang A."/>
            <person name="Jiang F."/>
            <person name="Liu H."/>
            <person name="Zhao H."/>
            <person name="Xu D."/>
            <person name="Zhang Y."/>
        </authorList>
    </citation>
    <scope>NUCLEOTIDE SEQUENCE [LARGE SCALE GENOMIC DNA]</scope>
    <source>
        <strain evidence="2">cv. Punajuju</strain>
    </source>
</reference>
<evidence type="ECO:0000313" key="2">
    <source>
        <dbReference type="Proteomes" id="UP001055811"/>
    </source>
</evidence>
<gene>
    <name evidence="1" type="ORF">L2E82_20980</name>
</gene>
<dbReference type="EMBL" id="CM042012">
    <property type="protein sequence ID" value="KAI3750346.1"/>
    <property type="molecule type" value="Genomic_DNA"/>
</dbReference>
<keyword evidence="2" id="KW-1185">Reference proteome</keyword>